<comment type="caution">
    <text evidence="2">The sequence shown here is derived from an EMBL/GenBank/DDBJ whole genome shotgun (WGS) entry which is preliminary data.</text>
</comment>
<evidence type="ECO:0000259" key="1">
    <source>
        <dbReference type="Pfam" id="PF02627"/>
    </source>
</evidence>
<name>A0A4S4N2R1_9APHY</name>
<keyword evidence="3" id="KW-1185">Reference proteome</keyword>
<reference evidence="2 3" key="1">
    <citation type="submission" date="2019-02" db="EMBL/GenBank/DDBJ databases">
        <title>Genome sequencing of the rare red list fungi Antrodiella citrinella (Flaviporus citrinellus).</title>
        <authorList>
            <person name="Buettner E."/>
            <person name="Kellner H."/>
        </authorList>
    </citation>
    <scope>NUCLEOTIDE SEQUENCE [LARGE SCALE GENOMIC DNA]</scope>
    <source>
        <strain evidence="2 3">DSM 108506</strain>
    </source>
</reference>
<accession>A0A4S4N2R1</accession>
<dbReference type="PANTHER" id="PTHR34846">
    <property type="entry name" value="4-CARBOXYMUCONOLACTONE DECARBOXYLASE FAMILY PROTEIN (AFU_ORTHOLOGUE AFUA_6G11590)"/>
    <property type="match status" value="1"/>
</dbReference>
<proteinExistence type="predicted"/>
<dbReference type="InterPro" id="IPR029032">
    <property type="entry name" value="AhpD-like"/>
</dbReference>
<dbReference type="AlphaFoldDB" id="A0A4S4N2R1"/>
<evidence type="ECO:0000313" key="3">
    <source>
        <dbReference type="Proteomes" id="UP000308730"/>
    </source>
</evidence>
<gene>
    <name evidence="2" type="ORF">EUX98_g901</name>
</gene>
<dbReference type="Proteomes" id="UP000308730">
    <property type="component" value="Unassembled WGS sequence"/>
</dbReference>
<dbReference type="SUPFAM" id="SSF69118">
    <property type="entry name" value="AhpD-like"/>
    <property type="match status" value="1"/>
</dbReference>
<dbReference type="InterPro" id="IPR003779">
    <property type="entry name" value="CMD-like"/>
</dbReference>
<evidence type="ECO:0000313" key="2">
    <source>
        <dbReference type="EMBL" id="THH33259.1"/>
    </source>
</evidence>
<dbReference type="PANTHER" id="PTHR34846:SF11">
    <property type="entry name" value="4-CARBOXYMUCONOLACTONE DECARBOXYLASE FAMILY PROTEIN (AFU_ORTHOLOGUE AFUA_6G11590)"/>
    <property type="match status" value="1"/>
</dbReference>
<feature type="domain" description="Carboxymuconolactone decarboxylase-like" evidence="1">
    <location>
        <begin position="60"/>
        <end position="139"/>
    </location>
</feature>
<dbReference type="Pfam" id="PF02627">
    <property type="entry name" value="CMD"/>
    <property type="match status" value="1"/>
</dbReference>
<dbReference type="EMBL" id="SGPM01000008">
    <property type="protein sequence ID" value="THH33259.1"/>
    <property type="molecule type" value="Genomic_DNA"/>
</dbReference>
<dbReference type="Gene3D" id="1.20.1290.10">
    <property type="entry name" value="AhpD-like"/>
    <property type="match status" value="1"/>
</dbReference>
<dbReference type="OrthoDB" id="9998495at2759"/>
<organism evidence="2 3">
    <name type="scientific">Antrodiella citrinella</name>
    <dbReference type="NCBI Taxonomy" id="2447956"/>
    <lineage>
        <taxon>Eukaryota</taxon>
        <taxon>Fungi</taxon>
        <taxon>Dikarya</taxon>
        <taxon>Basidiomycota</taxon>
        <taxon>Agaricomycotina</taxon>
        <taxon>Agaricomycetes</taxon>
        <taxon>Polyporales</taxon>
        <taxon>Steccherinaceae</taxon>
        <taxon>Antrodiella</taxon>
    </lineage>
</organism>
<protein>
    <recommendedName>
        <fullName evidence="1">Carboxymuconolactone decarboxylase-like domain-containing protein</fullName>
    </recommendedName>
</protein>
<sequence>MPEPSQPTSSLKDGEGLLPARVPYVFPAPGESEAADHTRVRRAGGPLLALDGVLLNCEPLAAGWNQIGYALRDYNTIPADIRELLVLRVAVLNKATFEWLEHEGPGRKAGLTTADLRAIRLSAPLSTSTPLTHRLAAAQLFADYSTTEVRVPQNVFDALRGYLETDRQMVEAVATVACYNMVSRILVALDVNAKTDVEVPIPQAE</sequence>